<dbReference type="InterPro" id="IPR020810">
    <property type="entry name" value="Enolase_C"/>
</dbReference>
<dbReference type="InterPro" id="IPR020811">
    <property type="entry name" value="Enolase_N"/>
</dbReference>
<comment type="cofactor">
    <cofactor evidence="15">
        <name>Mg(2+)</name>
        <dbReference type="ChEBI" id="CHEBI:18420"/>
    </cofactor>
    <text evidence="15">Mg(2+) is required for catalysis and for stabilizing the dimer.</text>
</comment>
<organism evidence="18 19">
    <name type="scientific">Chitinophaga eiseniae</name>
    <dbReference type="NCBI Taxonomy" id="634771"/>
    <lineage>
        <taxon>Bacteria</taxon>
        <taxon>Pseudomonadati</taxon>
        <taxon>Bacteroidota</taxon>
        <taxon>Chitinophagia</taxon>
        <taxon>Chitinophagales</taxon>
        <taxon>Chitinophagaceae</taxon>
        <taxon>Chitinophaga</taxon>
    </lineage>
</organism>
<dbReference type="CDD" id="cd03313">
    <property type="entry name" value="enolase"/>
    <property type="match status" value="1"/>
</dbReference>
<comment type="function">
    <text evidence="11 12">Catalyzes the reversible conversion of 2-phosphoglycerate (2-PG) into phosphoenolpyruvate (PEP). It is essential for the degradation of carbohydrates via glycolysis.</text>
</comment>
<feature type="binding site" evidence="14">
    <location>
        <begin position="367"/>
        <end position="370"/>
    </location>
    <ligand>
        <name>substrate</name>
    </ligand>
</feature>
<dbReference type="UniPathway" id="UPA00109">
    <property type="reaction ID" value="UER00187"/>
</dbReference>
<comment type="pathway">
    <text evidence="1 12">Carbohydrate degradation; glycolysis; pyruvate from D-glyceraldehyde 3-phosphate: step 4/5.</text>
</comment>
<evidence type="ECO:0000256" key="15">
    <source>
        <dbReference type="PIRSR" id="PIRSR001400-3"/>
    </source>
</evidence>
<feature type="binding site" evidence="14">
    <location>
        <position position="315"/>
    </location>
    <ligand>
        <name>substrate</name>
    </ligand>
</feature>
<feature type="binding site" evidence="14">
    <location>
        <position position="288"/>
    </location>
    <ligand>
        <name>substrate</name>
    </ligand>
</feature>
<evidence type="ECO:0000256" key="1">
    <source>
        <dbReference type="ARBA" id="ARBA00005031"/>
    </source>
</evidence>
<evidence type="ECO:0000256" key="8">
    <source>
        <dbReference type="ARBA" id="ARBA00022842"/>
    </source>
</evidence>
<evidence type="ECO:0000256" key="9">
    <source>
        <dbReference type="ARBA" id="ARBA00023152"/>
    </source>
</evidence>
<feature type="binding site" evidence="12 15">
    <location>
        <position position="315"/>
    </location>
    <ligand>
        <name>Mg(2+)</name>
        <dbReference type="ChEBI" id="CHEBI:18420"/>
    </ligand>
</feature>
<keyword evidence="19" id="KW-1185">Reference proteome</keyword>
<dbReference type="RefSeq" id="WP_168737930.1">
    <property type="nucleotide sequence ID" value="NZ_JABAHZ010000002.1"/>
</dbReference>
<dbReference type="GO" id="GO:0006096">
    <property type="term" value="P:glycolytic process"/>
    <property type="evidence" value="ECO:0007669"/>
    <property type="project" value="UniProtKB-UniRule"/>
</dbReference>
<evidence type="ECO:0000259" key="17">
    <source>
        <dbReference type="SMART" id="SM01193"/>
    </source>
</evidence>
<dbReference type="SMART" id="SM01192">
    <property type="entry name" value="Enolase_C"/>
    <property type="match status" value="1"/>
</dbReference>
<proteinExistence type="inferred from homology"/>
<dbReference type="PANTHER" id="PTHR11902">
    <property type="entry name" value="ENOLASE"/>
    <property type="match status" value="1"/>
</dbReference>
<keyword evidence="9 12" id="KW-0324">Glycolysis</keyword>
<sequence length="429" mass="46346">MSTISEIHARQILDSRGNPTIEVDVTTEDGHFGRAAVPSGASTGKHEAVELRDNDKAVYMGKGVLQAVSNVNDIIAEELIGWEVTDQAGIDKMLIQLDGTPNKAKLGANATLAVSMAVAKAAAEESNQPLYRYLGGVNAFTLPIPLMNIINGGAHADNKIDFQEFMIVPVGAPSFSEGLRWGVEIFHHLKSVLKKKGYSTNVGDEGGFAPEIQSNEEAIETVLEAIKAAGYEPGTQVAIALDAASSEMYDEATKSYKFYKSSQKVISSDEMVAYWTEWVNKYPIVSIEDGMAEDDWDGWKKLTDAVGKRVQLVGDDLFVTNVLRLKEGIDKGIANSILVKVNQIGTVTETIDAVNMAHKAGYTSIMSHRSGETEDTTIADLAVALNCGQIKTGSASRTDRMAKYNQLLRIEEALGEVAIYPTNAIGVKK</sequence>
<dbReference type="InterPro" id="IPR029017">
    <property type="entry name" value="Enolase-like_N"/>
</dbReference>
<evidence type="ECO:0000256" key="5">
    <source>
        <dbReference type="ARBA" id="ARBA00022490"/>
    </source>
</evidence>
<dbReference type="EC" id="4.2.1.11" evidence="3 12"/>
<dbReference type="Gene3D" id="3.20.20.120">
    <property type="entry name" value="Enolase-like C-terminal domain"/>
    <property type="match status" value="1"/>
</dbReference>
<dbReference type="GO" id="GO:0000287">
    <property type="term" value="F:magnesium ion binding"/>
    <property type="evidence" value="ECO:0007669"/>
    <property type="project" value="UniProtKB-UniRule"/>
</dbReference>
<feature type="binding site" evidence="14">
    <location>
        <position position="391"/>
    </location>
    <ligand>
        <name>substrate</name>
    </ligand>
</feature>
<dbReference type="InterPro" id="IPR000941">
    <property type="entry name" value="Enolase"/>
</dbReference>
<evidence type="ECO:0000256" key="11">
    <source>
        <dbReference type="ARBA" id="ARBA00045763"/>
    </source>
</evidence>
<dbReference type="GO" id="GO:0004634">
    <property type="term" value="F:phosphopyruvate hydratase activity"/>
    <property type="evidence" value="ECO:0007669"/>
    <property type="project" value="UniProtKB-UniRule"/>
</dbReference>
<evidence type="ECO:0000313" key="19">
    <source>
        <dbReference type="Proteomes" id="UP000552864"/>
    </source>
</evidence>
<dbReference type="InterPro" id="IPR020809">
    <property type="entry name" value="Enolase_CS"/>
</dbReference>
<evidence type="ECO:0000256" key="4">
    <source>
        <dbReference type="ARBA" id="ARBA00017068"/>
    </source>
</evidence>
<comment type="subcellular location">
    <subcellularLocation>
        <location evidence="12">Cytoplasm</location>
    </subcellularLocation>
    <subcellularLocation>
        <location evidence="12">Secreted</location>
    </subcellularLocation>
    <subcellularLocation>
        <location evidence="12">Cell surface</location>
    </subcellularLocation>
    <text evidence="12">Fractions of enolase are present in both the cytoplasm and on the cell surface.</text>
</comment>
<dbReference type="Pfam" id="PF03952">
    <property type="entry name" value="Enolase_N"/>
    <property type="match status" value="1"/>
</dbReference>
<gene>
    <name evidence="12 18" type="primary">eno</name>
    <name evidence="18" type="ORF">HGH91_07800</name>
</gene>
<accession>A0A847SEB2</accession>
<feature type="binding site" evidence="12 15">
    <location>
        <position position="288"/>
    </location>
    <ligand>
        <name>Mg(2+)</name>
        <dbReference type="ChEBI" id="CHEBI:18420"/>
    </ligand>
</feature>
<dbReference type="PIRSF" id="PIRSF001400">
    <property type="entry name" value="Enolase"/>
    <property type="match status" value="1"/>
</dbReference>
<dbReference type="SFLD" id="SFLDF00002">
    <property type="entry name" value="enolase"/>
    <property type="match status" value="1"/>
</dbReference>
<dbReference type="InterPro" id="IPR036849">
    <property type="entry name" value="Enolase-like_C_sf"/>
</dbReference>
<dbReference type="SFLD" id="SFLDS00001">
    <property type="entry name" value="Enolase"/>
    <property type="match status" value="1"/>
</dbReference>
<dbReference type="PRINTS" id="PR00148">
    <property type="entry name" value="ENOLASE"/>
</dbReference>
<dbReference type="Proteomes" id="UP000552864">
    <property type="component" value="Unassembled WGS sequence"/>
</dbReference>
<keyword evidence="10 12" id="KW-0456">Lyase</keyword>
<evidence type="ECO:0000259" key="16">
    <source>
        <dbReference type="SMART" id="SM01192"/>
    </source>
</evidence>
<evidence type="ECO:0000256" key="3">
    <source>
        <dbReference type="ARBA" id="ARBA00012058"/>
    </source>
</evidence>
<feature type="binding site" evidence="12">
    <location>
        <position position="370"/>
    </location>
    <ligand>
        <name>(2R)-2-phosphoglycerate</name>
        <dbReference type="ChEBI" id="CHEBI:58289"/>
    </ligand>
</feature>
<feature type="binding site" evidence="12">
    <location>
        <position position="369"/>
    </location>
    <ligand>
        <name>(2R)-2-phosphoglycerate</name>
        <dbReference type="ChEBI" id="CHEBI:58289"/>
    </ligand>
</feature>
<dbReference type="FunFam" id="3.20.20.120:FF:000001">
    <property type="entry name" value="Enolase"/>
    <property type="match status" value="1"/>
</dbReference>
<feature type="binding site" evidence="12 15">
    <location>
        <position position="242"/>
    </location>
    <ligand>
        <name>Mg(2+)</name>
        <dbReference type="ChEBI" id="CHEBI:18420"/>
    </ligand>
</feature>
<comment type="cofactor">
    <cofactor evidence="12">
        <name>Mg(2+)</name>
        <dbReference type="ChEBI" id="CHEBI:18420"/>
    </cofactor>
    <text evidence="12">Binds a second Mg(2+) ion via substrate during catalysis.</text>
</comment>
<feature type="binding site" evidence="14">
    <location>
        <position position="155"/>
    </location>
    <ligand>
        <name>substrate</name>
    </ligand>
</feature>
<dbReference type="NCBIfam" id="TIGR01060">
    <property type="entry name" value="eno"/>
    <property type="match status" value="1"/>
</dbReference>
<keyword evidence="18" id="KW-0670">Pyruvate</keyword>
<feature type="binding site" evidence="14">
    <location>
        <position position="164"/>
    </location>
    <ligand>
        <name>substrate</name>
    </ligand>
</feature>
<feature type="domain" description="Enolase N-terminal" evidence="17">
    <location>
        <begin position="4"/>
        <end position="134"/>
    </location>
</feature>
<comment type="similarity">
    <text evidence="2 12">Belongs to the enolase family.</text>
</comment>
<evidence type="ECO:0000256" key="12">
    <source>
        <dbReference type="HAMAP-Rule" id="MF_00318"/>
    </source>
</evidence>
<feature type="active site" description="Proton donor" evidence="12 13">
    <location>
        <position position="205"/>
    </location>
</feature>
<dbReference type="PROSITE" id="PS00164">
    <property type="entry name" value="ENOLASE"/>
    <property type="match status" value="1"/>
</dbReference>
<dbReference type="PANTHER" id="PTHR11902:SF1">
    <property type="entry name" value="ENOLASE"/>
    <property type="match status" value="1"/>
</dbReference>
<dbReference type="SUPFAM" id="SSF54826">
    <property type="entry name" value="Enolase N-terminal domain-like"/>
    <property type="match status" value="1"/>
</dbReference>
<protein>
    <recommendedName>
        <fullName evidence="4 12">Enolase</fullName>
        <ecNumber evidence="3 12">4.2.1.11</ecNumber>
    </recommendedName>
    <alternativeName>
        <fullName evidence="12">2-phospho-D-glycerate hydro-lyase</fullName>
    </alternativeName>
    <alternativeName>
        <fullName evidence="12">2-phosphoglycerate dehydratase</fullName>
    </alternativeName>
</protein>
<dbReference type="EMBL" id="JABAHZ010000002">
    <property type="protein sequence ID" value="NLR78524.1"/>
    <property type="molecule type" value="Genomic_DNA"/>
</dbReference>
<evidence type="ECO:0000256" key="7">
    <source>
        <dbReference type="ARBA" id="ARBA00022723"/>
    </source>
</evidence>
<feature type="binding site" evidence="12">
    <location>
        <position position="391"/>
    </location>
    <ligand>
        <name>(2R)-2-phosphoglycerate</name>
        <dbReference type="ChEBI" id="CHEBI:58289"/>
    </ligand>
</feature>
<feature type="binding site" evidence="12">
    <location>
        <position position="163"/>
    </location>
    <ligand>
        <name>(2R)-2-phosphoglycerate</name>
        <dbReference type="ChEBI" id="CHEBI:58289"/>
    </ligand>
</feature>
<evidence type="ECO:0000256" key="6">
    <source>
        <dbReference type="ARBA" id="ARBA00022525"/>
    </source>
</evidence>
<dbReference type="GO" id="GO:0009986">
    <property type="term" value="C:cell surface"/>
    <property type="evidence" value="ECO:0007669"/>
    <property type="project" value="UniProtKB-SubCell"/>
</dbReference>
<dbReference type="GO" id="GO:0005576">
    <property type="term" value="C:extracellular region"/>
    <property type="evidence" value="ECO:0007669"/>
    <property type="project" value="UniProtKB-SubCell"/>
</dbReference>
<name>A0A847SEB2_9BACT</name>
<keyword evidence="6 12" id="KW-0964">Secreted</keyword>
<dbReference type="GO" id="GO:0000015">
    <property type="term" value="C:phosphopyruvate hydratase complex"/>
    <property type="evidence" value="ECO:0007669"/>
    <property type="project" value="InterPro"/>
</dbReference>
<feature type="binding site" evidence="12">
    <location>
        <position position="340"/>
    </location>
    <ligand>
        <name>(2R)-2-phosphoglycerate</name>
        <dbReference type="ChEBI" id="CHEBI:58289"/>
    </ligand>
</feature>
<dbReference type="HAMAP" id="MF_00318">
    <property type="entry name" value="Enolase"/>
    <property type="match status" value="1"/>
</dbReference>
<dbReference type="SMART" id="SM01193">
    <property type="entry name" value="Enolase_N"/>
    <property type="match status" value="1"/>
</dbReference>
<dbReference type="AlphaFoldDB" id="A0A847SEB2"/>
<keyword evidence="8 12" id="KW-0460">Magnesium</keyword>
<feature type="domain" description="Enolase C-terminal TIM barrel" evidence="16">
    <location>
        <begin position="139"/>
        <end position="428"/>
    </location>
</feature>
<dbReference type="Pfam" id="PF00113">
    <property type="entry name" value="Enolase_C"/>
    <property type="match status" value="1"/>
</dbReference>
<dbReference type="SFLD" id="SFLDG00178">
    <property type="entry name" value="enolase"/>
    <property type="match status" value="1"/>
</dbReference>
<evidence type="ECO:0000256" key="2">
    <source>
        <dbReference type="ARBA" id="ARBA00009604"/>
    </source>
</evidence>
<reference evidence="18 19" key="1">
    <citation type="submission" date="2020-04" db="EMBL/GenBank/DDBJ databases">
        <authorList>
            <person name="Yin C."/>
        </authorList>
    </citation>
    <scope>NUCLEOTIDE SEQUENCE [LARGE SCALE GENOMIC DNA]</scope>
    <source>
        <strain evidence="18 19">Ak56</strain>
    </source>
</reference>
<dbReference type="Gene3D" id="3.30.390.10">
    <property type="entry name" value="Enolase-like, N-terminal domain"/>
    <property type="match status" value="1"/>
</dbReference>
<evidence type="ECO:0000256" key="14">
    <source>
        <dbReference type="PIRSR" id="PIRSR001400-2"/>
    </source>
</evidence>
<keyword evidence="7 12" id="KW-0479">Metal-binding</keyword>
<comment type="catalytic activity">
    <reaction evidence="12">
        <text>(2R)-2-phosphoglycerate = phosphoenolpyruvate + H2O</text>
        <dbReference type="Rhea" id="RHEA:10164"/>
        <dbReference type="ChEBI" id="CHEBI:15377"/>
        <dbReference type="ChEBI" id="CHEBI:58289"/>
        <dbReference type="ChEBI" id="CHEBI:58702"/>
        <dbReference type="EC" id="4.2.1.11"/>
    </reaction>
</comment>
<evidence type="ECO:0000313" key="18">
    <source>
        <dbReference type="EMBL" id="NLR78524.1"/>
    </source>
</evidence>
<comment type="caution">
    <text evidence="18">The sequence shown here is derived from an EMBL/GenBank/DDBJ whole genome shotgun (WGS) entry which is preliminary data.</text>
</comment>
<keyword evidence="5 12" id="KW-0963">Cytoplasm</keyword>
<feature type="active site" description="Proton acceptor" evidence="12 13">
    <location>
        <position position="340"/>
    </location>
</feature>
<dbReference type="FunFam" id="3.30.390.10:FF:000001">
    <property type="entry name" value="Enolase"/>
    <property type="match status" value="1"/>
</dbReference>
<evidence type="ECO:0000256" key="13">
    <source>
        <dbReference type="PIRSR" id="PIRSR001400-1"/>
    </source>
</evidence>
<evidence type="ECO:0000256" key="10">
    <source>
        <dbReference type="ARBA" id="ARBA00023239"/>
    </source>
</evidence>
<dbReference type="SUPFAM" id="SSF51604">
    <property type="entry name" value="Enolase C-terminal domain-like"/>
    <property type="match status" value="1"/>
</dbReference>